<feature type="transmembrane region" description="Helical" evidence="1">
    <location>
        <begin position="47"/>
        <end position="68"/>
    </location>
</feature>
<evidence type="ECO:0000256" key="1">
    <source>
        <dbReference type="SAM" id="Phobius"/>
    </source>
</evidence>
<feature type="chain" id="PRO_5042127637" description="Secreted protein" evidence="2">
    <location>
        <begin position="21"/>
        <end position="111"/>
    </location>
</feature>
<feature type="signal peptide" evidence="2">
    <location>
        <begin position="1"/>
        <end position="20"/>
    </location>
</feature>
<accession>A0AAD5VGT3</accession>
<evidence type="ECO:0000256" key="2">
    <source>
        <dbReference type="SAM" id="SignalP"/>
    </source>
</evidence>
<dbReference type="EMBL" id="JANIEX010001441">
    <property type="protein sequence ID" value="KAJ3557899.1"/>
    <property type="molecule type" value="Genomic_DNA"/>
</dbReference>
<keyword evidence="1" id="KW-1133">Transmembrane helix</keyword>
<gene>
    <name evidence="3" type="ORF">NP233_g11627</name>
</gene>
<evidence type="ECO:0000313" key="4">
    <source>
        <dbReference type="Proteomes" id="UP001213000"/>
    </source>
</evidence>
<dbReference type="Proteomes" id="UP001213000">
    <property type="component" value="Unassembled WGS sequence"/>
</dbReference>
<reference evidence="3" key="1">
    <citation type="submission" date="2022-07" db="EMBL/GenBank/DDBJ databases">
        <title>Genome Sequence of Leucocoprinus birnbaumii.</title>
        <authorList>
            <person name="Buettner E."/>
        </authorList>
    </citation>
    <scope>NUCLEOTIDE SEQUENCE</scope>
    <source>
        <strain evidence="3">VT141</strain>
    </source>
</reference>
<comment type="caution">
    <text evidence="3">The sequence shown here is derived from an EMBL/GenBank/DDBJ whole genome shotgun (WGS) entry which is preliminary data.</text>
</comment>
<keyword evidence="4" id="KW-1185">Reference proteome</keyword>
<proteinExistence type="predicted"/>
<protein>
    <recommendedName>
        <fullName evidence="5">Secreted protein</fullName>
    </recommendedName>
</protein>
<dbReference type="AlphaFoldDB" id="A0AAD5VGT3"/>
<evidence type="ECO:0008006" key="5">
    <source>
        <dbReference type="Google" id="ProtNLM"/>
    </source>
</evidence>
<sequence>MTKFLWFSLLPVVLTAPSSSLKGLGSSGIATSTANVSSGTTLAQSSIVSSTSVFCSIWYTSIIVLPGYKLGFIRRNKRRDPKFLCHRTDYTTASRSYDLCSIPSAVGSAGS</sequence>
<keyword evidence="2" id="KW-0732">Signal</keyword>
<name>A0AAD5VGT3_9AGAR</name>
<organism evidence="3 4">
    <name type="scientific">Leucocoprinus birnbaumii</name>
    <dbReference type="NCBI Taxonomy" id="56174"/>
    <lineage>
        <taxon>Eukaryota</taxon>
        <taxon>Fungi</taxon>
        <taxon>Dikarya</taxon>
        <taxon>Basidiomycota</taxon>
        <taxon>Agaricomycotina</taxon>
        <taxon>Agaricomycetes</taxon>
        <taxon>Agaricomycetidae</taxon>
        <taxon>Agaricales</taxon>
        <taxon>Agaricineae</taxon>
        <taxon>Agaricaceae</taxon>
        <taxon>Leucocoprinus</taxon>
    </lineage>
</organism>
<evidence type="ECO:0000313" key="3">
    <source>
        <dbReference type="EMBL" id="KAJ3557899.1"/>
    </source>
</evidence>
<keyword evidence="1" id="KW-0812">Transmembrane</keyword>
<keyword evidence="1" id="KW-0472">Membrane</keyword>